<reference evidence="1" key="1">
    <citation type="submission" date="2022-10" db="EMBL/GenBank/DDBJ databases">
        <title>The complete genomes of actinobacterial strains from the NBC collection.</title>
        <authorList>
            <person name="Joergensen T.S."/>
            <person name="Alvarez Arevalo M."/>
            <person name="Sterndorff E.B."/>
            <person name="Faurdal D."/>
            <person name="Vuksanovic O."/>
            <person name="Mourched A.-S."/>
            <person name="Charusanti P."/>
            <person name="Shaw S."/>
            <person name="Blin K."/>
            <person name="Weber T."/>
        </authorList>
    </citation>
    <scope>NUCLEOTIDE SEQUENCE</scope>
    <source>
        <strain evidence="1">NBC_00148</strain>
    </source>
</reference>
<protein>
    <recommendedName>
        <fullName evidence="2">Secreted protein</fullName>
    </recommendedName>
</protein>
<accession>A0AAU1LNE5</accession>
<dbReference type="EMBL" id="CP108169">
    <property type="protein sequence ID" value="WTQ72737.1"/>
    <property type="molecule type" value="Genomic_DNA"/>
</dbReference>
<gene>
    <name evidence="1" type="ORF">OG222_06435</name>
</gene>
<evidence type="ECO:0008006" key="2">
    <source>
        <dbReference type="Google" id="ProtNLM"/>
    </source>
</evidence>
<evidence type="ECO:0000313" key="1">
    <source>
        <dbReference type="EMBL" id="WTQ72737.1"/>
    </source>
</evidence>
<name>A0AAU1LNE5_9ACTN</name>
<proteinExistence type="predicted"/>
<dbReference type="AlphaFoldDB" id="A0AAU1LNE5"/>
<organism evidence="1">
    <name type="scientific">Streptomyces sp. NBC_00148</name>
    <dbReference type="NCBI Taxonomy" id="2903626"/>
    <lineage>
        <taxon>Bacteria</taxon>
        <taxon>Bacillati</taxon>
        <taxon>Actinomycetota</taxon>
        <taxon>Actinomycetes</taxon>
        <taxon>Kitasatosporales</taxon>
        <taxon>Streptomycetaceae</taxon>
        <taxon>Streptomyces</taxon>
    </lineage>
</organism>
<sequence>MSTGVIALLVAVVGVAGTLLAPVTTAWVSSRSRRQEFELQQRSDLAQRLADDAKANLERRRDIYVALNSGARRYRFLMMEDLYTLRSGSGTAAATEVARVEFQDTYAQAQMLVPDDVLHPCQAVRVALAEARKLMDSLAADGGHDQQKWQEAHTFLIRMWDAITAMQLAMRQDLGISEPPHP</sequence>